<dbReference type="InterPro" id="IPR011708">
    <property type="entry name" value="DNA_pol3_alpha_NTPase_dom"/>
</dbReference>
<comment type="similarity">
    <text evidence="13">Belongs to the DNA polymerase type-C family. PolC subfamily.</text>
</comment>
<evidence type="ECO:0000256" key="1">
    <source>
        <dbReference type="ARBA" id="ARBA00003452"/>
    </source>
</evidence>
<feature type="domain" description="Polymerase/histidinol phosphatase N-terminal" evidence="15">
    <location>
        <begin position="327"/>
        <end position="394"/>
    </location>
</feature>
<dbReference type="GO" id="GO:0008408">
    <property type="term" value="F:3'-5' exonuclease activity"/>
    <property type="evidence" value="ECO:0007669"/>
    <property type="project" value="UniProtKB-UniRule"/>
</dbReference>
<dbReference type="InterPro" id="IPR040982">
    <property type="entry name" value="DNA_pol3_finger"/>
</dbReference>
<keyword evidence="3 13" id="KW-0963">Cytoplasm</keyword>
<sequence length="1426" mass="162041">MFDPMKNLFEDAKLPWSWYEVYREGRILKVEVVLCQNSWGIHFEMPTFLPIDRTDEMEKRLQEFYRPVCVHTYYAYSHINHSTALTQSKIWIQKQIEENHTRSASNWLAQAEWRFDGKKIDILFPHPTMKQLAERVRVDSLISKYYEQLTRVCLPVVLLADMPLEEHKQEFVQKKIETEKAIVEQTLKEQAVLIEQSKVSGSTDEGPKEIKIGTVIHDSPVPIREIQEEEKRVTIQGKVFQVESKELRTGKVLFTFFLTDYTDSLAVKYFAEKENMGIVQQIKVGTWLKCRGSVREDTFSRELAMIVHDFIEVQVTTRKDTSGENRVELHAHTSLSAMDGLTSPADLIKTASQWGYKAIAITDHGVVQAFPKAYEAAKEKGMKLIYGMEANIVSDGVPVVIHPRETELAEETYVVFDVETTGLSAVHDTIIELAAVKIQNGLVVEQFSEFANPHRPLTDTIRNLTHITDEMLVDAPEIDDVVGRFVEFIGNAVLVAHNARFDMGFLQQVVKRMNYPRIENPVLDTLELARFLYPSLKNHRLNTISKYLGARLEQHHRAIYDAEATGTVLWKMVQEAIKRGMLRLPDLNQNLECFDVKKSRPYHVILLAKNEIGLYHLYKLVTLSHLEYFYRVPRIPRSKLEEYREGLLIGSGCEQGELYEHALNKAPEEVEEIAKFYDYLEVQPIEVNQHLVEKGLVESTDRLKEANRLIVRLGEKLGKPVVATSNAHYIQPEEAVHRTILHMSQPGKPVSTSPAYLRTTDEMLQDFSYLGDEKAREIVLTNPQKVAEQVESFQPFPDDLFAPKLEGAEEELRESCYLQAKEWYGDPLPEVVSSRLERELDSIIGNEFAVIYIIARRLVMKSNEDGYLVGSRGSVGSSLVATLSSITEVNPLQPHYRCPSCRYSEFFTDGSYETGYDLPDQNCPKCNASLYKDGQDIPFETFLGFEGDKTPDIDLNFSGEYQHRIHAFTEEWLGKSSVFRAGTIGTVQDKMAYGYARKYAEQKGLTPRNAEIQRLASGCVGVKKTTGQHPGGLMVVPQDSDVLKFTPVQYPADDSEANAPTTHFGYKAIEGRLLKLDLLAHQDPTTLRMLQDTSGIDPVRLPLDNREVLSIFNRTEALGISPEDIGGLTVGTLGIPEFGTGFVRQMLEDTRPATFSELVRISGLSHGTDVWLGNAHELVKKGHKLSETICTRDEIMSYLMYKGLAPKVAFDIMEKVRKGKGLSPEFEAEMRKNSVPEWYIDSCKKIKYMFPRAHACAYVTMAVRIAWYKVHMPIHYYAAFFYRLLSSFDLENIIKGESQVRKTILDIKEKEKNYSASPKERSSITALELAQEFYARGFKFKPIDLYQSHASRFMIDGDFLIPPFATIPGLGSNVAQNMAGSRKNGEFLSIDDFQKRTKASGTVVESLKGYGCLIDLPESNQLTLAF</sequence>
<dbReference type="Gene3D" id="1.10.150.870">
    <property type="match status" value="1"/>
</dbReference>
<keyword evidence="10 13" id="KW-0239">DNA-directed DNA polymerase</keyword>
<dbReference type="HAMAP" id="MF_00356">
    <property type="entry name" value="DNApol_PolC"/>
    <property type="match status" value="1"/>
</dbReference>
<dbReference type="CDD" id="cd04484">
    <property type="entry name" value="polC_OBF"/>
    <property type="match status" value="1"/>
</dbReference>
<gene>
    <name evidence="13" type="primary">polC</name>
    <name evidence="16" type="ORF">J2Z48_002189</name>
</gene>
<dbReference type="InterPro" id="IPR004365">
    <property type="entry name" value="NA-bd_OB_tRNA"/>
</dbReference>
<name>A0AAJ1TNG3_9BACL</name>
<dbReference type="NCBIfam" id="TIGR00573">
    <property type="entry name" value="dnaq"/>
    <property type="match status" value="1"/>
</dbReference>
<dbReference type="Pfam" id="PF14579">
    <property type="entry name" value="HHH_6"/>
    <property type="match status" value="1"/>
</dbReference>
<keyword evidence="17" id="KW-1185">Reference proteome</keyword>
<dbReference type="InterPro" id="IPR006054">
    <property type="entry name" value="DnaQ"/>
</dbReference>
<dbReference type="GO" id="GO:0005737">
    <property type="term" value="C:cytoplasm"/>
    <property type="evidence" value="ECO:0007669"/>
    <property type="project" value="UniProtKB-SubCell"/>
</dbReference>
<accession>A0AAJ1TNG3</accession>
<dbReference type="PANTHER" id="PTHR32294">
    <property type="entry name" value="DNA POLYMERASE III SUBUNIT ALPHA"/>
    <property type="match status" value="1"/>
</dbReference>
<dbReference type="InterPro" id="IPR012337">
    <property type="entry name" value="RNaseH-like_sf"/>
</dbReference>
<dbReference type="RefSeq" id="WP_307253372.1">
    <property type="nucleotide sequence ID" value="NZ_JAUSUV010000008.1"/>
</dbReference>
<evidence type="ECO:0000256" key="4">
    <source>
        <dbReference type="ARBA" id="ARBA00022679"/>
    </source>
</evidence>
<dbReference type="EMBL" id="JAUSUV010000008">
    <property type="protein sequence ID" value="MDQ0418005.1"/>
    <property type="molecule type" value="Genomic_DNA"/>
</dbReference>
<evidence type="ECO:0000256" key="10">
    <source>
        <dbReference type="ARBA" id="ARBA00022932"/>
    </source>
</evidence>
<dbReference type="PANTHER" id="PTHR32294:SF5">
    <property type="entry name" value="DNA POLYMERASE III POLC-TYPE"/>
    <property type="match status" value="1"/>
</dbReference>
<dbReference type="InterPro" id="IPR003141">
    <property type="entry name" value="Pol/His_phosphatase_N"/>
</dbReference>
<evidence type="ECO:0000313" key="17">
    <source>
        <dbReference type="Proteomes" id="UP001238450"/>
    </source>
</evidence>
<evidence type="ECO:0000256" key="3">
    <source>
        <dbReference type="ARBA" id="ARBA00022490"/>
    </source>
</evidence>
<dbReference type="Pfam" id="PF07733">
    <property type="entry name" value="DNA_pol3_alpha"/>
    <property type="match status" value="1"/>
</dbReference>
<evidence type="ECO:0000256" key="11">
    <source>
        <dbReference type="ARBA" id="ARBA00025611"/>
    </source>
</evidence>
<dbReference type="CDD" id="cd06127">
    <property type="entry name" value="DEDDh"/>
    <property type="match status" value="1"/>
</dbReference>
<reference evidence="16 17" key="1">
    <citation type="submission" date="2023-07" db="EMBL/GenBank/DDBJ databases">
        <title>Genomic Encyclopedia of Type Strains, Phase IV (KMG-IV): sequencing the most valuable type-strain genomes for metagenomic binning, comparative biology and taxonomic classification.</title>
        <authorList>
            <person name="Goeker M."/>
        </authorList>
    </citation>
    <scope>NUCLEOTIDE SEQUENCE [LARGE SCALE GENOMIC DNA]</scope>
    <source>
        <strain evidence="16 17">DSM 46876</strain>
    </source>
</reference>
<proteinExistence type="inferred from homology"/>
<dbReference type="NCBIfam" id="NF001688">
    <property type="entry name" value="PRK00448.1"/>
    <property type="match status" value="1"/>
</dbReference>
<dbReference type="EC" id="2.7.7.7" evidence="13"/>
<evidence type="ECO:0000256" key="5">
    <source>
        <dbReference type="ARBA" id="ARBA00022695"/>
    </source>
</evidence>
<dbReference type="Gene3D" id="2.40.50.140">
    <property type="entry name" value="Nucleic acid-binding proteins"/>
    <property type="match status" value="1"/>
</dbReference>
<evidence type="ECO:0000256" key="2">
    <source>
        <dbReference type="ARBA" id="ARBA00004496"/>
    </source>
</evidence>
<dbReference type="SUPFAM" id="SSF50249">
    <property type="entry name" value="Nucleic acid-binding proteins"/>
    <property type="match status" value="1"/>
</dbReference>
<evidence type="ECO:0000259" key="14">
    <source>
        <dbReference type="SMART" id="SM00479"/>
    </source>
</evidence>
<keyword evidence="6 13" id="KW-0235">DNA replication</keyword>
<keyword evidence="7 13" id="KW-0540">Nuclease</keyword>
<dbReference type="Pfam" id="PF17657">
    <property type="entry name" value="DNA_pol3_finger"/>
    <property type="match status" value="1"/>
</dbReference>
<comment type="subcellular location">
    <subcellularLocation>
        <location evidence="2 13">Cytoplasm</location>
    </subcellularLocation>
</comment>
<dbReference type="FunFam" id="3.30.420.10:FF:000045">
    <property type="entry name" value="3'-5' exonuclease DinG"/>
    <property type="match status" value="1"/>
</dbReference>
<keyword evidence="8 13" id="KW-0378">Hydrolase</keyword>
<dbReference type="Pfam" id="PF01336">
    <property type="entry name" value="tRNA_anti-codon"/>
    <property type="match status" value="1"/>
</dbReference>
<feature type="domain" description="Exonuclease" evidence="14">
    <location>
        <begin position="412"/>
        <end position="578"/>
    </location>
</feature>
<dbReference type="SMART" id="SM00481">
    <property type="entry name" value="POLIIIAc"/>
    <property type="match status" value="1"/>
</dbReference>
<dbReference type="Gene3D" id="3.30.1900.20">
    <property type="match status" value="2"/>
</dbReference>
<dbReference type="GO" id="GO:0006261">
    <property type="term" value="P:DNA-templated DNA replication"/>
    <property type="evidence" value="ECO:0007669"/>
    <property type="project" value="UniProtKB-UniRule"/>
</dbReference>
<comment type="caution">
    <text evidence="16">The sequence shown here is derived from an EMBL/GenBank/DDBJ whole genome shotgun (WGS) entry which is preliminary data.</text>
</comment>
<dbReference type="InterPro" id="IPR028112">
    <property type="entry name" value="DNA_PolC-type_N_I"/>
</dbReference>
<dbReference type="Pfam" id="PF02811">
    <property type="entry name" value="PHP"/>
    <property type="match status" value="1"/>
</dbReference>
<dbReference type="GO" id="GO:0003677">
    <property type="term" value="F:DNA binding"/>
    <property type="evidence" value="ECO:0007669"/>
    <property type="project" value="UniProtKB-UniRule"/>
</dbReference>
<evidence type="ECO:0000256" key="7">
    <source>
        <dbReference type="ARBA" id="ARBA00022722"/>
    </source>
</evidence>
<protein>
    <recommendedName>
        <fullName evidence="13">DNA polymerase III PolC-type</fullName>
        <shortName evidence="13">PolIII</shortName>
        <ecNumber evidence="13">2.7.7.7</ecNumber>
    </recommendedName>
</protein>
<evidence type="ECO:0000259" key="15">
    <source>
        <dbReference type="SMART" id="SM00481"/>
    </source>
</evidence>
<dbReference type="InterPro" id="IPR006308">
    <property type="entry name" value="Pol_III_a_PolC-type_gram_pos"/>
</dbReference>
<dbReference type="InterPro" id="IPR012340">
    <property type="entry name" value="NA-bd_OB-fold"/>
</dbReference>
<evidence type="ECO:0000256" key="9">
    <source>
        <dbReference type="ARBA" id="ARBA00022839"/>
    </source>
</evidence>
<keyword evidence="4 13" id="KW-0808">Transferase</keyword>
<dbReference type="Proteomes" id="UP001238450">
    <property type="component" value="Unassembled WGS sequence"/>
</dbReference>
<dbReference type="InterPro" id="IPR013520">
    <property type="entry name" value="Ribonucl_H"/>
</dbReference>
<dbReference type="GO" id="GO:0003887">
    <property type="term" value="F:DNA-directed DNA polymerase activity"/>
    <property type="evidence" value="ECO:0007669"/>
    <property type="project" value="UniProtKB-UniRule"/>
</dbReference>
<dbReference type="NCBIfam" id="TIGR01405">
    <property type="entry name" value="polC_Gram_pos"/>
    <property type="match status" value="1"/>
</dbReference>
<dbReference type="Gene3D" id="1.10.150.700">
    <property type="entry name" value="PolC, middle finger domain"/>
    <property type="match status" value="1"/>
</dbReference>
<keyword evidence="5 13" id="KW-0548">Nucleotidyltransferase</keyword>
<comment type="catalytic activity">
    <reaction evidence="12 13">
        <text>DNA(n) + a 2'-deoxyribonucleoside 5'-triphosphate = DNA(n+1) + diphosphate</text>
        <dbReference type="Rhea" id="RHEA:22508"/>
        <dbReference type="Rhea" id="RHEA-COMP:17339"/>
        <dbReference type="Rhea" id="RHEA-COMP:17340"/>
        <dbReference type="ChEBI" id="CHEBI:33019"/>
        <dbReference type="ChEBI" id="CHEBI:61560"/>
        <dbReference type="ChEBI" id="CHEBI:173112"/>
        <dbReference type="EC" id="2.7.7.7"/>
    </reaction>
</comment>
<dbReference type="SMART" id="SM00479">
    <property type="entry name" value="EXOIII"/>
    <property type="match status" value="1"/>
</dbReference>
<organism evidence="16 17">
    <name type="scientific">Croceifilum oryzae</name>
    <dbReference type="NCBI Taxonomy" id="1553429"/>
    <lineage>
        <taxon>Bacteria</taxon>
        <taxon>Bacillati</taxon>
        <taxon>Bacillota</taxon>
        <taxon>Bacilli</taxon>
        <taxon>Bacillales</taxon>
        <taxon>Thermoactinomycetaceae</taxon>
        <taxon>Croceifilum</taxon>
    </lineage>
</organism>
<dbReference type="InterPro" id="IPR029460">
    <property type="entry name" value="DNAPol_HHH"/>
</dbReference>
<dbReference type="Gene3D" id="6.10.140.1510">
    <property type="match status" value="1"/>
</dbReference>
<keyword evidence="9 13" id="KW-0269">Exonuclease</keyword>
<dbReference type="InterPro" id="IPR036397">
    <property type="entry name" value="RNaseH_sf"/>
</dbReference>
<dbReference type="Gene3D" id="3.20.20.140">
    <property type="entry name" value="Metal-dependent hydrolases"/>
    <property type="match status" value="1"/>
</dbReference>
<comment type="function">
    <text evidence="1 13">Required for replicative DNA synthesis. This DNA polymerase also exhibits 3' to 5' exonuclease activity.</text>
</comment>
<comment type="function">
    <text evidence="11">DNA polymerase III is a complex, multichain enzyme responsible for most of the replicative synthesis in bacteria. This DNA polymerase also exhibits 3' to 5' exonuclease activity. The alpha chain is the DNA polymerase.</text>
</comment>
<evidence type="ECO:0000256" key="13">
    <source>
        <dbReference type="HAMAP-Rule" id="MF_00356"/>
    </source>
</evidence>
<dbReference type="Gene3D" id="3.30.420.10">
    <property type="entry name" value="Ribonuclease H-like superfamily/Ribonuclease H"/>
    <property type="match status" value="1"/>
</dbReference>
<evidence type="ECO:0000256" key="12">
    <source>
        <dbReference type="ARBA" id="ARBA00049244"/>
    </source>
</evidence>
<evidence type="ECO:0000256" key="6">
    <source>
        <dbReference type="ARBA" id="ARBA00022705"/>
    </source>
</evidence>
<dbReference type="CDD" id="cd07435">
    <property type="entry name" value="PHP_PolIIIA_POLC"/>
    <property type="match status" value="1"/>
</dbReference>
<dbReference type="InterPro" id="IPR004805">
    <property type="entry name" value="DnaE2/DnaE/PolC"/>
</dbReference>
<dbReference type="InterPro" id="IPR004013">
    <property type="entry name" value="PHP_dom"/>
</dbReference>
<dbReference type="InterPro" id="IPR044923">
    <property type="entry name" value="PolC_middle_finger_sf"/>
</dbReference>
<dbReference type="Pfam" id="PF14480">
    <property type="entry name" value="DNA_pol3_a_NI"/>
    <property type="match status" value="1"/>
</dbReference>
<dbReference type="Pfam" id="PF00929">
    <property type="entry name" value="RNase_T"/>
    <property type="match status" value="1"/>
</dbReference>
<dbReference type="SUPFAM" id="SSF53098">
    <property type="entry name" value="Ribonuclease H-like"/>
    <property type="match status" value="1"/>
</dbReference>
<evidence type="ECO:0000313" key="16">
    <source>
        <dbReference type="EMBL" id="MDQ0418005.1"/>
    </source>
</evidence>
<evidence type="ECO:0000256" key="8">
    <source>
        <dbReference type="ARBA" id="ARBA00022801"/>
    </source>
</evidence>